<feature type="domain" description="NAD-dependent epimerase/dehydratase" evidence="1">
    <location>
        <begin position="20"/>
        <end position="176"/>
    </location>
</feature>
<dbReference type="InterPro" id="IPR036291">
    <property type="entry name" value="NAD(P)-bd_dom_sf"/>
</dbReference>
<dbReference type="Pfam" id="PF01370">
    <property type="entry name" value="Epimerase"/>
    <property type="match status" value="1"/>
</dbReference>
<dbReference type="RefSeq" id="WP_138634222.1">
    <property type="nucleotide sequence ID" value="NZ_VCKZ01000014.1"/>
</dbReference>
<reference evidence="2 3" key="1">
    <citation type="submission" date="2019-05" db="EMBL/GenBank/DDBJ databases">
        <title>Draft genome sequence of Actinomadura geliboluensis A8036.</title>
        <authorList>
            <person name="Saricaoglu S."/>
            <person name="Isik K."/>
        </authorList>
    </citation>
    <scope>NUCLEOTIDE SEQUENCE [LARGE SCALE GENOMIC DNA]</scope>
    <source>
        <strain evidence="2 3">A8036</strain>
    </source>
</reference>
<dbReference type="SUPFAM" id="SSF51735">
    <property type="entry name" value="NAD(P)-binding Rossmann-fold domains"/>
    <property type="match status" value="1"/>
</dbReference>
<accession>A0A5S4H9C7</accession>
<dbReference type="Gene3D" id="3.40.50.720">
    <property type="entry name" value="NAD(P)-binding Rossmann-like Domain"/>
    <property type="match status" value="1"/>
</dbReference>
<keyword evidence="3" id="KW-1185">Reference proteome</keyword>
<dbReference type="OrthoDB" id="3360397at2"/>
<evidence type="ECO:0000313" key="2">
    <source>
        <dbReference type="EMBL" id="TMR41757.1"/>
    </source>
</evidence>
<evidence type="ECO:0000259" key="1">
    <source>
        <dbReference type="Pfam" id="PF01370"/>
    </source>
</evidence>
<protein>
    <submittedName>
        <fullName evidence="2">NAD-dependent epimerase/dehydratase family protein</fullName>
    </submittedName>
</protein>
<dbReference type="AlphaFoldDB" id="A0A5S4H9C7"/>
<name>A0A5S4H9C7_9ACTN</name>
<proteinExistence type="predicted"/>
<dbReference type="Proteomes" id="UP000305238">
    <property type="component" value="Unassembled WGS sequence"/>
</dbReference>
<dbReference type="EMBL" id="VCKZ01000014">
    <property type="protein sequence ID" value="TMR41757.1"/>
    <property type="molecule type" value="Genomic_DNA"/>
</dbReference>
<sequence length="271" mass="28680">MEIIGRGFFARNLQPIASAHPGVTVLAAGVARTRTAAEAEYRREARLVHRTLADCARRGRTLVFLSTASASLYGGDGVPGREDAVPPAPEPFGRHKLGLEDAVRESGVRHLVLRMAHAVGPHQTGQLLIGLLGALRAGEVTVYRGSRRDLIDIADAVAIIDALLRAGVAGETVNVASGHAAAIEDIVDRLEHHLRHREAAAPARRRWVDAASVQAVSTAKLLRLVPAAGRMGFGPDYHRAVIDRHIGTLLRAAAPPPPGPVEGLAATRPPA</sequence>
<evidence type="ECO:0000313" key="3">
    <source>
        <dbReference type="Proteomes" id="UP000305238"/>
    </source>
</evidence>
<comment type="caution">
    <text evidence="2">The sequence shown here is derived from an EMBL/GenBank/DDBJ whole genome shotgun (WGS) entry which is preliminary data.</text>
</comment>
<organism evidence="2 3">
    <name type="scientific">Actinomadura geliboluensis</name>
    <dbReference type="NCBI Taxonomy" id="882440"/>
    <lineage>
        <taxon>Bacteria</taxon>
        <taxon>Bacillati</taxon>
        <taxon>Actinomycetota</taxon>
        <taxon>Actinomycetes</taxon>
        <taxon>Streptosporangiales</taxon>
        <taxon>Thermomonosporaceae</taxon>
        <taxon>Actinomadura</taxon>
    </lineage>
</organism>
<dbReference type="InterPro" id="IPR001509">
    <property type="entry name" value="Epimerase_deHydtase"/>
</dbReference>
<gene>
    <name evidence="2" type="ORF">ETD96_04025</name>
</gene>